<dbReference type="InterPro" id="IPR032477">
    <property type="entry name" value="Glyco_hydro_64"/>
</dbReference>
<accession>W9CEN7</accession>
<dbReference type="STRING" id="1432307.W9CEN7"/>
<evidence type="ECO:0000256" key="1">
    <source>
        <dbReference type="SAM" id="MobiDB-lite"/>
    </source>
</evidence>
<sequence length="510" mass="53901">MATVSDVIATQKKENVLFPPETEIVEAGASGTLTIGLVNRSTSSTVYAYITGLSISNNYAVILLQANGSTLYYPTNPSSNGTALAANCAISLGAPGSTTTVTIPYIAGGRIWFCVGSTLTFLLNPGAAGPGLVEPSVSNTSDPNYSKSWDFCEFTYNSSELFANITYVDFVCLPIALTLNSTSGAVKHVGGLPANGLVTVCNGLIAQNAIDGAGWNQLIIRNGGTNLRALSPTQGIMFNPALFRNYWTAYVNAVWAAYVKTPLTVNTQASWGNVPGSISNDFTYLTFGSIGSFTKPSAADIFGGASGAFAAQPINTDQLLNIGARLDAAFNRSTLLVDAFQPSNEVVSTYYKNAITNHFGRIVHAANVDGLGYCFPYDDVTPDGGINQCGAVNDPTPASFIVTVGGGNAYAQSKARRSGIDSSTDEISTGILREKGSAPGKKPELPSYLDSDDRDLKSGKNPKLANETVPSKKNKPSVMKFPVVFDRLFGKYMTVSRWNSSSRRKSSSPT</sequence>
<dbReference type="Gene3D" id="3.30.920.50">
    <property type="entry name" value="Beta-1,3-glucanase, C-terminal domain"/>
    <property type="match status" value="1"/>
</dbReference>
<dbReference type="HOGENOM" id="CLU_032886_2_0_1"/>
<gene>
    <name evidence="3" type="ORF">SBOR_6359</name>
</gene>
<organism evidence="3 4">
    <name type="scientific">Sclerotinia borealis (strain F-4128)</name>
    <dbReference type="NCBI Taxonomy" id="1432307"/>
    <lineage>
        <taxon>Eukaryota</taxon>
        <taxon>Fungi</taxon>
        <taxon>Dikarya</taxon>
        <taxon>Ascomycota</taxon>
        <taxon>Pezizomycotina</taxon>
        <taxon>Leotiomycetes</taxon>
        <taxon>Helotiales</taxon>
        <taxon>Sclerotiniaceae</taxon>
        <taxon>Sclerotinia</taxon>
    </lineage>
</organism>
<dbReference type="InterPro" id="IPR037176">
    <property type="entry name" value="Osmotin/thaumatin-like_sf"/>
</dbReference>
<dbReference type="Proteomes" id="UP000019487">
    <property type="component" value="Unassembled WGS sequence"/>
</dbReference>
<comment type="caution">
    <text evidence="3">The sequence shown here is derived from an EMBL/GenBank/DDBJ whole genome shotgun (WGS) entry which is preliminary data.</text>
</comment>
<feature type="compositionally biased region" description="Basic and acidic residues" evidence="1">
    <location>
        <begin position="433"/>
        <end position="444"/>
    </location>
</feature>
<evidence type="ECO:0000259" key="2">
    <source>
        <dbReference type="PROSITE" id="PS52006"/>
    </source>
</evidence>
<dbReference type="PANTHER" id="PTHR38165">
    <property type="match status" value="1"/>
</dbReference>
<dbReference type="Gene3D" id="2.60.110.10">
    <property type="entry name" value="Thaumatin"/>
    <property type="match status" value="1"/>
</dbReference>
<evidence type="ECO:0000313" key="3">
    <source>
        <dbReference type="EMBL" id="ESZ93259.1"/>
    </source>
</evidence>
<dbReference type="PROSITE" id="PS52006">
    <property type="entry name" value="GH64"/>
    <property type="match status" value="1"/>
</dbReference>
<protein>
    <recommendedName>
        <fullName evidence="2">GH64 domain-containing protein</fullName>
    </recommendedName>
</protein>
<dbReference type="InterPro" id="IPR037398">
    <property type="entry name" value="Glyco_hydro_64_fam"/>
</dbReference>
<dbReference type="PANTHER" id="PTHR38165:SF1">
    <property type="entry name" value="GLUCANASE B"/>
    <property type="match status" value="1"/>
</dbReference>
<dbReference type="OrthoDB" id="10058186at2759"/>
<feature type="region of interest" description="Disordered" evidence="1">
    <location>
        <begin position="433"/>
        <end position="476"/>
    </location>
</feature>
<dbReference type="EMBL" id="AYSA01000333">
    <property type="protein sequence ID" value="ESZ93259.1"/>
    <property type="molecule type" value="Genomic_DNA"/>
</dbReference>
<proteinExistence type="predicted"/>
<dbReference type="InterPro" id="IPR042517">
    <property type="entry name" value="Glyco_hydro_64_N_2"/>
</dbReference>
<name>W9CEN7_SCLBF</name>
<dbReference type="CDD" id="cd09220">
    <property type="entry name" value="GH64-GluB-like"/>
    <property type="match status" value="1"/>
</dbReference>
<dbReference type="Pfam" id="PF16483">
    <property type="entry name" value="Glyco_hydro_64"/>
    <property type="match status" value="1"/>
</dbReference>
<keyword evidence="4" id="KW-1185">Reference proteome</keyword>
<dbReference type="AlphaFoldDB" id="W9CEN7"/>
<evidence type="ECO:0000313" key="4">
    <source>
        <dbReference type="Proteomes" id="UP000019487"/>
    </source>
</evidence>
<feature type="domain" description="GH64" evidence="2">
    <location>
        <begin position="30"/>
        <end position="391"/>
    </location>
</feature>
<reference evidence="3 4" key="1">
    <citation type="journal article" date="2014" name="Genome Announc.">
        <title>Draft genome sequence of Sclerotinia borealis, a psychrophilic plant pathogenic fungus.</title>
        <authorList>
            <person name="Mardanov A.V."/>
            <person name="Beletsky A.V."/>
            <person name="Kadnikov V.V."/>
            <person name="Ignatov A.N."/>
            <person name="Ravin N.V."/>
        </authorList>
    </citation>
    <scope>NUCLEOTIDE SEQUENCE [LARGE SCALE GENOMIC DNA]</scope>
    <source>
        <strain evidence="4">F-4157</strain>
    </source>
</reference>